<dbReference type="PANTHER" id="PTHR32063">
    <property type="match status" value="1"/>
</dbReference>
<comment type="similarity">
    <text evidence="2 9">Belongs to the resistance-nodulation-cell division (RND) (TC 2.A.6) family.</text>
</comment>
<dbReference type="AlphaFoldDB" id="A0A2U2AHH2"/>
<dbReference type="RefSeq" id="WP_109188701.1">
    <property type="nucleotide sequence ID" value="NZ_BMYA01000001.1"/>
</dbReference>
<gene>
    <name evidence="11" type="ORF">DC083_02690</name>
</gene>
<sequence>MARFFIDRPIFAWVLAILTMFIGLLVVKNMAVSQYPPIAPPQISISGVYPGASAQTVEESVTQVIEQSISGLDGFRYMSSSSSSSGTFQITVTFNQGVDPDLAQVQVQNKIQQALSKLPQAVQQQGVTIAKSSSSFLMVVAFYSPDGTMSSGDIGDYISSTLQDQMSRLQGVGEIQFFGSSYAMNIWLDPMKLYKYDMTPVDVVAAIKEQNSQATLGSLGAMPGVKDQLISYTVTSQSLLQSPEEFKAIQLRVNEDGSEVLLADVARVELSPESESVSSKYNNQPAAGVAISLSSGANALDTANTVKAYLKGIEKDLPTGMAYTFPYDTTPFVEYSVASVEHTLIEAIGLVFIIVFLFLKNIRATLIPMLAIPYVLAGTMIVLNALGFNLNTLTLFALVLAIGLLVDDAIVVVENVERIMEEEKLSPLEATRKSMDQITGALIGIGVVLSAVFVPMAFLGGASGVIYRQFSVTIITAMLLSVLVAIIFTPAMCATLLRDHEEKKEPKTAIGRFLNKLFAPVLAVIAWIVKYFNIGFDKVSNTYTAGITKVLKHPFMYVVVLLIGLAIIGHQFMQLPKSFLPDEDQGMLIGMTINPNGTSLNQTEIPLEQITDYLLKEETSTVDSVMTVAGFSFSGQGSEQGMFFIKLKPWEERGSEYDSIPALMERVQKYTATVPEAQIFVFSPPPIIELGTATGVSFQLQDTIGLGHDALMNSVMKFMGLAAQSPDLDMATLRPGGQFDTGQYHVDIDREKAQALQVSIGDINQALSIAWGGSYVNDFIDRGRIKHVQVKADAPYRMMPEDFQRWYVRNAKGEMVPFSAFATGRWSYGPPQLNRFDGFASFPLSINAAAGKSTGDAMNAIEQIVNEHLPQGISVAWTDTSYEERQAGNSQTSLLLISVFVIFLSLAALYESWKVPISVLLTIPVGVVGSVITARLMGIENDVYFQVGMLTTIGLTSKNAILIVEFARDLMHTGMTAMQAAIRAAQERLRPIVMTSLAFGFGVLPLAISAGAGSGAQNVVGQVVVGGMIGGTLLVLLFTPVFFLLLNKEGKAANPKDDHDPSSKSEDQSTKLAKADS</sequence>
<dbReference type="FunFam" id="1.20.1640.10:FF:000001">
    <property type="entry name" value="Efflux pump membrane transporter"/>
    <property type="match status" value="1"/>
</dbReference>
<keyword evidence="4" id="KW-1003">Cell membrane</keyword>
<evidence type="ECO:0000256" key="8">
    <source>
        <dbReference type="ARBA" id="ARBA00023136"/>
    </source>
</evidence>
<feature type="transmembrane region" description="Helical" evidence="9">
    <location>
        <begin position="470"/>
        <end position="497"/>
    </location>
</feature>
<evidence type="ECO:0000256" key="5">
    <source>
        <dbReference type="ARBA" id="ARBA00022519"/>
    </source>
</evidence>
<keyword evidence="3 9" id="KW-0813">Transport</keyword>
<keyword evidence="5 9" id="KW-0997">Cell inner membrane</keyword>
<feature type="transmembrane region" description="Helical" evidence="9">
    <location>
        <begin position="992"/>
        <end position="1012"/>
    </location>
</feature>
<dbReference type="InterPro" id="IPR001036">
    <property type="entry name" value="Acrflvin-R"/>
</dbReference>
<protein>
    <recommendedName>
        <fullName evidence="9">Efflux pump membrane transporter</fullName>
    </recommendedName>
</protein>
<dbReference type="FunFam" id="3.30.2090.10:FF:000002">
    <property type="entry name" value="Efflux pump membrane transporter"/>
    <property type="match status" value="1"/>
</dbReference>
<dbReference type="InterPro" id="IPR004764">
    <property type="entry name" value="MdtF-like"/>
</dbReference>
<organism evidence="11 12">
    <name type="scientific">Ignatzschineria ureiclastica</name>
    <dbReference type="NCBI Taxonomy" id="472582"/>
    <lineage>
        <taxon>Bacteria</taxon>
        <taxon>Pseudomonadati</taxon>
        <taxon>Pseudomonadota</taxon>
        <taxon>Gammaproteobacteria</taxon>
        <taxon>Cardiobacteriales</taxon>
        <taxon>Ignatzschineriaceae</taxon>
        <taxon>Ignatzschineria</taxon>
    </lineage>
</organism>
<dbReference type="Pfam" id="PF00873">
    <property type="entry name" value="ACR_tran"/>
    <property type="match status" value="1"/>
</dbReference>
<evidence type="ECO:0000256" key="4">
    <source>
        <dbReference type="ARBA" id="ARBA00022475"/>
    </source>
</evidence>
<dbReference type="GO" id="GO:0009636">
    <property type="term" value="P:response to toxic substance"/>
    <property type="evidence" value="ECO:0007669"/>
    <property type="project" value="UniProtKB-ARBA"/>
</dbReference>
<dbReference type="GO" id="GO:0015562">
    <property type="term" value="F:efflux transmembrane transporter activity"/>
    <property type="evidence" value="ECO:0007669"/>
    <property type="project" value="InterPro"/>
</dbReference>
<keyword evidence="8 9" id="KW-0472">Membrane</keyword>
<dbReference type="PRINTS" id="PR00702">
    <property type="entry name" value="ACRIFLAVINRP"/>
</dbReference>
<feature type="transmembrane region" description="Helical" evidence="9">
    <location>
        <begin position="916"/>
        <end position="936"/>
    </location>
</feature>
<dbReference type="GO" id="GO:0005886">
    <property type="term" value="C:plasma membrane"/>
    <property type="evidence" value="ECO:0007669"/>
    <property type="project" value="UniProtKB-SubCell"/>
</dbReference>
<reference evidence="12" key="1">
    <citation type="submission" date="2018-05" db="EMBL/GenBank/DDBJ databases">
        <title>Ignatzschineria dubaiensis sp. nov., isolated from necrotic foot tissues of dromedaries (Camelus dromedarius) and associated maggots in Dubai, United Arab Emirates.</title>
        <authorList>
            <person name="Tsang C.C."/>
            <person name="Tang J.Y.M."/>
            <person name="Fong J.Y.H."/>
            <person name="Kinne J."/>
            <person name="Lee H.H."/>
            <person name="Joseph M."/>
            <person name="Jose S."/>
            <person name="Schuster R.K."/>
            <person name="Tang Y."/>
            <person name="Sivakumar S."/>
            <person name="Chen J.H.K."/>
            <person name="Teng J.L.L."/>
            <person name="Lau S.K.P."/>
            <person name="Wernery U."/>
            <person name="Woo P.C.Y."/>
        </authorList>
    </citation>
    <scope>NUCLEOTIDE SEQUENCE [LARGE SCALE GENOMIC DNA]</scope>
    <source>
        <strain evidence="12">KCTC 22644</strain>
    </source>
</reference>
<feature type="transmembrane region" description="Helical" evidence="9">
    <location>
        <begin position="1024"/>
        <end position="1046"/>
    </location>
</feature>
<feature type="transmembrane region" description="Helical" evidence="9">
    <location>
        <begin position="554"/>
        <end position="573"/>
    </location>
</feature>
<proteinExistence type="inferred from homology"/>
<accession>A0A2U2AHH2</accession>
<keyword evidence="7 9" id="KW-1133">Transmembrane helix</keyword>
<evidence type="ECO:0000313" key="12">
    <source>
        <dbReference type="Proteomes" id="UP000245020"/>
    </source>
</evidence>
<feature type="transmembrane region" description="Helical" evidence="9">
    <location>
        <begin position="437"/>
        <end position="458"/>
    </location>
</feature>
<dbReference type="EMBL" id="QEWQ01000001">
    <property type="protein sequence ID" value="PWD82105.1"/>
    <property type="molecule type" value="Genomic_DNA"/>
</dbReference>
<feature type="transmembrane region" description="Helical" evidence="9">
    <location>
        <begin position="342"/>
        <end position="359"/>
    </location>
</feature>
<dbReference type="Gene3D" id="3.30.70.1320">
    <property type="entry name" value="Multidrug efflux transporter AcrB pore domain like"/>
    <property type="match status" value="1"/>
</dbReference>
<dbReference type="FunFam" id="3.30.70.1430:FF:000001">
    <property type="entry name" value="Efflux pump membrane transporter"/>
    <property type="match status" value="1"/>
</dbReference>
<evidence type="ECO:0000256" key="1">
    <source>
        <dbReference type="ARBA" id="ARBA00004429"/>
    </source>
</evidence>
<dbReference type="NCBIfam" id="TIGR00915">
    <property type="entry name" value="2A0602"/>
    <property type="match status" value="1"/>
</dbReference>
<name>A0A2U2AHH2_9GAMM</name>
<evidence type="ECO:0000256" key="9">
    <source>
        <dbReference type="RuleBase" id="RU364070"/>
    </source>
</evidence>
<dbReference type="OrthoDB" id="9757904at2"/>
<dbReference type="SUPFAM" id="SSF82866">
    <property type="entry name" value="Multidrug efflux transporter AcrB transmembrane domain"/>
    <property type="match status" value="2"/>
</dbReference>
<dbReference type="GO" id="GO:0042910">
    <property type="term" value="F:xenobiotic transmembrane transporter activity"/>
    <property type="evidence" value="ECO:0007669"/>
    <property type="project" value="TreeGrafter"/>
</dbReference>
<dbReference type="Gene3D" id="1.20.1640.10">
    <property type="entry name" value="Multidrug efflux transporter AcrB transmembrane domain"/>
    <property type="match status" value="2"/>
</dbReference>
<feature type="transmembrane region" description="Helical" evidence="9">
    <location>
        <begin position="893"/>
        <end position="910"/>
    </location>
</feature>
<comment type="caution">
    <text evidence="11">The sequence shown here is derived from an EMBL/GenBank/DDBJ whole genome shotgun (WGS) entry which is preliminary data.</text>
</comment>
<feature type="transmembrane region" description="Helical" evidence="9">
    <location>
        <begin position="366"/>
        <end position="387"/>
    </location>
</feature>
<evidence type="ECO:0000313" key="11">
    <source>
        <dbReference type="EMBL" id="PWD82105.1"/>
    </source>
</evidence>
<evidence type="ECO:0000256" key="10">
    <source>
        <dbReference type="SAM" id="MobiDB-lite"/>
    </source>
</evidence>
<dbReference type="SUPFAM" id="SSF82714">
    <property type="entry name" value="Multidrug efflux transporter AcrB TolC docking domain, DN and DC subdomains"/>
    <property type="match status" value="2"/>
</dbReference>
<dbReference type="InterPro" id="IPR027463">
    <property type="entry name" value="AcrB_DN_DC_subdom"/>
</dbReference>
<keyword evidence="6 9" id="KW-0812">Transmembrane</keyword>
<dbReference type="Gene3D" id="3.30.70.1430">
    <property type="entry name" value="Multidrug efflux transporter AcrB pore domain"/>
    <property type="match status" value="2"/>
</dbReference>
<dbReference type="Proteomes" id="UP000245020">
    <property type="component" value="Unassembled WGS sequence"/>
</dbReference>
<evidence type="ECO:0000256" key="2">
    <source>
        <dbReference type="ARBA" id="ARBA00010942"/>
    </source>
</evidence>
<keyword evidence="12" id="KW-1185">Reference proteome</keyword>
<feature type="transmembrane region" description="Helical" evidence="9">
    <location>
        <begin position="393"/>
        <end position="416"/>
    </location>
</feature>
<feature type="transmembrane region" description="Helical" evidence="9">
    <location>
        <begin position="517"/>
        <end position="534"/>
    </location>
</feature>
<evidence type="ECO:0000256" key="6">
    <source>
        <dbReference type="ARBA" id="ARBA00022692"/>
    </source>
</evidence>
<dbReference type="SUPFAM" id="SSF82693">
    <property type="entry name" value="Multidrug efflux transporter AcrB pore domain, PN1, PN2, PC1 and PC2 subdomains"/>
    <property type="match status" value="4"/>
</dbReference>
<feature type="region of interest" description="Disordered" evidence="10">
    <location>
        <begin position="1052"/>
        <end position="1077"/>
    </location>
</feature>
<evidence type="ECO:0000256" key="3">
    <source>
        <dbReference type="ARBA" id="ARBA00022448"/>
    </source>
</evidence>
<evidence type="ECO:0000256" key="7">
    <source>
        <dbReference type="ARBA" id="ARBA00022989"/>
    </source>
</evidence>
<comment type="subcellular location">
    <subcellularLocation>
        <location evidence="1 9">Cell inner membrane</location>
        <topology evidence="1 9">Multi-pass membrane protein</topology>
    </subcellularLocation>
</comment>
<dbReference type="PANTHER" id="PTHR32063:SF13">
    <property type="entry name" value="MULTIDRUG EFFLUX PUMP SUBUNIT ACRB-RELATED"/>
    <property type="match status" value="1"/>
</dbReference>
<dbReference type="Gene3D" id="3.30.70.1440">
    <property type="entry name" value="Multidrug efflux transporter AcrB pore domain"/>
    <property type="match status" value="1"/>
</dbReference>
<feature type="transmembrane region" description="Helical" evidence="9">
    <location>
        <begin position="12"/>
        <end position="31"/>
    </location>
</feature>
<dbReference type="NCBIfam" id="NF000282">
    <property type="entry name" value="RND_permease_1"/>
    <property type="match status" value="1"/>
</dbReference>
<dbReference type="Gene3D" id="3.30.2090.10">
    <property type="entry name" value="Multidrug efflux transporter AcrB TolC docking domain, DN and DC subdomains"/>
    <property type="match status" value="2"/>
</dbReference>